<dbReference type="SMART" id="SM00482">
    <property type="entry name" value="POLAc"/>
    <property type="match status" value="1"/>
</dbReference>
<dbReference type="InterPro" id="IPR019760">
    <property type="entry name" value="DNA-dir_DNA_pol_A_CS"/>
</dbReference>
<organism evidence="20 21">
    <name type="scientific">Azobacteroides pseudotrichonymphae genomovar. CFP2</name>
    <dbReference type="NCBI Taxonomy" id="511995"/>
    <lineage>
        <taxon>Bacteria</taxon>
        <taxon>Pseudomonadati</taxon>
        <taxon>Bacteroidota</taxon>
        <taxon>Bacteroidia</taxon>
        <taxon>Bacteroidales</taxon>
        <taxon>Candidatus Azobacteroides</taxon>
    </lineage>
</organism>
<dbReference type="SUPFAM" id="SSF47807">
    <property type="entry name" value="5' to 3' exonuclease, C-terminal subdomain"/>
    <property type="match status" value="1"/>
</dbReference>
<dbReference type="PANTHER" id="PTHR10133:SF27">
    <property type="entry name" value="DNA POLYMERASE NU"/>
    <property type="match status" value="1"/>
</dbReference>
<dbReference type="InterPro" id="IPR002562">
    <property type="entry name" value="3'-5'_exonuclease_dom"/>
</dbReference>
<keyword evidence="9 16" id="KW-0378">Hydrolase</keyword>
<dbReference type="RefSeq" id="WP_012573292.1">
    <property type="nucleotide sequence ID" value="NC_011565.1"/>
</dbReference>
<dbReference type="Pfam" id="PF01612">
    <property type="entry name" value="DNA_pol_A_exo1"/>
    <property type="match status" value="1"/>
</dbReference>
<evidence type="ECO:0000259" key="18">
    <source>
        <dbReference type="SMART" id="SM00475"/>
    </source>
</evidence>
<dbReference type="Gene3D" id="3.30.420.10">
    <property type="entry name" value="Ribonuclease H-like superfamily/Ribonuclease H"/>
    <property type="match status" value="1"/>
</dbReference>
<keyword evidence="10 16" id="KW-0269">Exonuclease</keyword>
<sequence length="928" mass="106967">MKLFLLDAYALIYRAYYSFIKMPLINSKGFNTSAIFGFVNTLDNILRRENPTHIGVAFDPIEPTFRHQVFKQYKAQREETPETIRLSIPIIKDIVSAYHIPILEVSGYEADDVIGTVAKKTSRDYEIFMMTPDKDYGQLVDEHIFIYKPRYRKDGFEILGVKEIKEKYGFISPIQMIDFLGLMGDSSDNIPGCPGIGEITAKKLIARFGSIENLLKNVHFLNGILKTKIERNKETILFSKFLATIKTDVPINFNPNELIREDIDKPVLKKIFEKLEFHQLVSRFFGEKRSVLSIKKQFSSSLLFTDKFVEKNNEKTETVLSNFDNLSTVLHKYRVIDKQSDIGDLINKIKIQNFFSFNIKTTEAIEIDPLSAELVGIAFTLQEGEAYFLPFFGRKRDIIPTVQLFKEIFESDTILKVGQNLKYDINVLKKYGIRMNYPIFDILIAHYLINPEYLHNLDFLAKTYLNYRIINTEELIGSKKESQLSVRQVPLSLLADYACENADIVLKLKNIFEPIIRKSNFSNLFYRIELPLVFVLSDMEEFGVKLDISALKDYSVVLNRYLESIEKIIFQISGKIFNVNSPKMVGEILFDHLKIIENSKKTKSGQYATSEGILENLKKKHPIVGEILKYRKSKKLLTTYIDTLPTLVSFIDKKIHTTYNQATTATGRLSSNSPNLQNIPIRDKEGKEIRRVFIPDDNCLFLSADYSQIELRIMAHLSEDKNMLEAFRNGQDIHSAIASIIFGVPLAEITCDMRRKAKITNFGIIYGISVFGLAEQLQVSRFIAKELINKYFMIFPDIKNYIDRSIAIARKDGYVETIFRRKRFLPDINSRNSVVRKYAERNSINAPIQGSAADIIKVAMNRIHRRLIDNDLQSKMIIQVHDELNFNVFIDELDKVKQIVVYEMEHATHLKVPLVVNCGIGKNWLEAH</sequence>
<evidence type="ECO:0000313" key="21">
    <source>
        <dbReference type="Proteomes" id="UP000000723"/>
    </source>
</evidence>
<comment type="catalytic activity">
    <reaction evidence="14 16">
        <text>DNA(n) + a 2'-deoxyribonucleoside 5'-triphosphate = DNA(n+1) + diphosphate</text>
        <dbReference type="Rhea" id="RHEA:22508"/>
        <dbReference type="Rhea" id="RHEA-COMP:17339"/>
        <dbReference type="Rhea" id="RHEA-COMP:17340"/>
        <dbReference type="ChEBI" id="CHEBI:33019"/>
        <dbReference type="ChEBI" id="CHEBI:61560"/>
        <dbReference type="ChEBI" id="CHEBI:173112"/>
        <dbReference type="EC" id="2.7.7.7"/>
    </reaction>
</comment>
<dbReference type="Pfam" id="PF02739">
    <property type="entry name" value="5_3_exonuc_N"/>
    <property type="match status" value="1"/>
</dbReference>
<feature type="domain" description="DNA-directed DNA polymerase family A palm" evidence="19">
    <location>
        <begin position="686"/>
        <end position="892"/>
    </location>
</feature>
<dbReference type="InterPro" id="IPR043502">
    <property type="entry name" value="DNA/RNA_pol_sf"/>
</dbReference>
<dbReference type="Pfam" id="PF00476">
    <property type="entry name" value="DNA_pol_A"/>
    <property type="match status" value="1"/>
</dbReference>
<evidence type="ECO:0000256" key="1">
    <source>
        <dbReference type="ARBA" id="ARBA00007705"/>
    </source>
</evidence>
<proteinExistence type="inferred from homology"/>
<protein>
    <recommendedName>
        <fullName evidence="3 15">DNA polymerase I</fullName>
        <ecNumber evidence="2 15">2.7.7.7</ecNumber>
    </recommendedName>
</protein>
<dbReference type="NCBIfam" id="TIGR00593">
    <property type="entry name" value="pola"/>
    <property type="match status" value="1"/>
</dbReference>
<evidence type="ECO:0000256" key="7">
    <source>
        <dbReference type="ARBA" id="ARBA00022722"/>
    </source>
</evidence>
<dbReference type="EC" id="2.7.7.7" evidence="2 15"/>
<evidence type="ECO:0000256" key="16">
    <source>
        <dbReference type="RuleBase" id="RU004460"/>
    </source>
</evidence>
<dbReference type="Gene3D" id="3.40.50.1010">
    <property type="entry name" value="5'-nuclease"/>
    <property type="match status" value="1"/>
</dbReference>
<dbReference type="OrthoDB" id="9806424at2"/>
<dbReference type="Gene3D" id="3.30.70.370">
    <property type="match status" value="1"/>
</dbReference>
<dbReference type="FunFam" id="1.10.150.20:FF:000002">
    <property type="entry name" value="DNA polymerase I"/>
    <property type="match status" value="1"/>
</dbReference>
<evidence type="ECO:0000259" key="19">
    <source>
        <dbReference type="SMART" id="SM00482"/>
    </source>
</evidence>
<evidence type="ECO:0000256" key="5">
    <source>
        <dbReference type="ARBA" id="ARBA00022695"/>
    </source>
</evidence>
<keyword evidence="4 16" id="KW-0808">Transferase</keyword>
<dbReference type="CDD" id="cd06139">
    <property type="entry name" value="DNA_polA_I_Ecoli_like_exo"/>
    <property type="match status" value="1"/>
</dbReference>
<evidence type="ECO:0000259" key="17">
    <source>
        <dbReference type="SMART" id="SM00474"/>
    </source>
</evidence>
<comment type="similarity">
    <text evidence="1 16">Belongs to the DNA polymerase type-A family.</text>
</comment>
<dbReference type="STRING" id="511995.CFPG_268"/>
<keyword evidence="8 16" id="KW-0227">DNA damage</keyword>
<dbReference type="InterPro" id="IPR012337">
    <property type="entry name" value="RNaseH-like_sf"/>
</dbReference>
<dbReference type="SMART" id="SM00279">
    <property type="entry name" value="HhH2"/>
    <property type="match status" value="1"/>
</dbReference>
<keyword evidence="11 16" id="KW-0239">DNA-directed DNA polymerase</keyword>
<dbReference type="KEGG" id="aps:CFPG_268"/>
<dbReference type="CDD" id="cd08637">
    <property type="entry name" value="DNA_pol_A_pol_I_C"/>
    <property type="match status" value="1"/>
</dbReference>
<dbReference type="Gene3D" id="1.20.1060.10">
    <property type="entry name" value="Taq DNA Polymerase, Chain T, domain 4"/>
    <property type="match status" value="1"/>
</dbReference>
<dbReference type="GO" id="GO:0008408">
    <property type="term" value="F:3'-5' exonuclease activity"/>
    <property type="evidence" value="ECO:0007669"/>
    <property type="project" value="UniProtKB-UniRule"/>
</dbReference>
<evidence type="ECO:0000313" key="20">
    <source>
        <dbReference type="EMBL" id="BAG83531.1"/>
    </source>
</evidence>
<dbReference type="EMBL" id="AP010656">
    <property type="protein sequence ID" value="BAG83531.1"/>
    <property type="molecule type" value="Genomic_DNA"/>
</dbReference>
<keyword evidence="7" id="KW-0540">Nuclease</keyword>
<dbReference type="SUPFAM" id="SSF88723">
    <property type="entry name" value="PIN domain-like"/>
    <property type="match status" value="1"/>
</dbReference>
<dbReference type="Pfam" id="PF01367">
    <property type="entry name" value="5_3_exonuc"/>
    <property type="match status" value="1"/>
</dbReference>
<dbReference type="SUPFAM" id="SSF53098">
    <property type="entry name" value="Ribonuclease H-like"/>
    <property type="match status" value="1"/>
</dbReference>
<name>B6YQQ9_AZOPC</name>
<reference evidence="21" key="1">
    <citation type="journal article" date="2008" name="Science">
        <title>Genome of an endosymbiont coupling N2 fixation to cellulolysis within RT protist cells in termite gut.</title>
        <authorList>
            <person name="Hongoh Y."/>
            <person name="Sharma V.K."/>
            <person name="Prakash T."/>
            <person name="Noda S."/>
            <person name="Toh H."/>
            <person name="Taylor T.D."/>
            <person name="Kudo T."/>
            <person name="Sakaki Y."/>
            <person name="Toyoda A."/>
            <person name="Hattori M."/>
            <person name="Ohkuma M."/>
        </authorList>
    </citation>
    <scope>NUCLEOTIDE SEQUENCE [LARGE SCALE GENOMIC DNA]</scope>
</reference>
<evidence type="ECO:0000256" key="12">
    <source>
        <dbReference type="ARBA" id="ARBA00023125"/>
    </source>
</evidence>
<evidence type="ECO:0000256" key="11">
    <source>
        <dbReference type="ARBA" id="ARBA00022932"/>
    </source>
</evidence>
<dbReference type="GO" id="GO:0003677">
    <property type="term" value="F:DNA binding"/>
    <property type="evidence" value="ECO:0007669"/>
    <property type="project" value="UniProtKB-UniRule"/>
</dbReference>
<dbReference type="InterPro" id="IPR020045">
    <property type="entry name" value="DNA_polI_H3TH"/>
</dbReference>
<dbReference type="NCBIfam" id="NF004397">
    <property type="entry name" value="PRK05755.1"/>
    <property type="match status" value="1"/>
</dbReference>
<feature type="domain" description="3'-5' exonuclease" evidence="17">
    <location>
        <begin position="333"/>
        <end position="517"/>
    </location>
</feature>
<dbReference type="PANTHER" id="PTHR10133">
    <property type="entry name" value="DNA POLYMERASE I"/>
    <property type="match status" value="1"/>
</dbReference>
<dbReference type="InterPro" id="IPR018320">
    <property type="entry name" value="DNA_polymerase_1"/>
</dbReference>
<dbReference type="Proteomes" id="UP000000723">
    <property type="component" value="Chromosome"/>
</dbReference>
<dbReference type="eggNOG" id="COG0749">
    <property type="taxonomic scope" value="Bacteria"/>
</dbReference>
<dbReference type="GO" id="GO:0006261">
    <property type="term" value="P:DNA-templated DNA replication"/>
    <property type="evidence" value="ECO:0007669"/>
    <property type="project" value="UniProtKB-UniRule"/>
</dbReference>
<evidence type="ECO:0000256" key="2">
    <source>
        <dbReference type="ARBA" id="ARBA00012417"/>
    </source>
</evidence>
<keyword evidence="5 16" id="KW-0548">Nucleotidyltransferase</keyword>
<evidence type="ECO:0000256" key="8">
    <source>
        <dbReference type="ARBA" id="ARBA00022763"/>
    </source>
</evidence>
<evidence type="ECO:0000256" key="14">
    <source>
        <dbReference type="ARBA" id="ARBA00049244"/>
    </source>
</evidence>
<keyword evidence="13 16" id="KW-0234">DNA repair</keyword>
<dbReference type="SUPFAM" id="SSF56672">
    <property type="entry name" value="DNA/RNA polymerases"/>
    <property type="match status" value="1"/>
</dbReference>
<dbReference type="SMART" id="SM00474">
    <property type="entry name" value="35EXOc"/>
    <property type="match status" value="1"/>
</dbReference>
<evidence type="ECO:0000256" key="15">
    <source>
        <dbReference type="NCBIfam" id="TIGR00593"/>
    </source>
</evidence>
<dbReference type="InterPro" id="IPR008918">
    <property type="entry name" value="HhH2"/>
</dbReference>
<dbReference type="InterPro" id="IPR001098">
    <property type="entry name" value="DNA-dir_DNA_pol_A_palm_dom"/>
</dbReference>
<dbReference type="InterPro" id="IPR002298">
    <property type="entry name" value="DNA_polymerase_A"/>
</dbReference>
<dbReference type="FunFam" id="1.10.150.20:FF:000003">
    <property type="entry name" value="DNA polymerase I"/>
    <property type="match status" value="1"/>
</dbReference>
<comment type="function">
    <text evidence="16">In addition to polymerase activity, this DNA polymerase exhibits 3'-5' and 5'-3' exonuclease activity.</text>
</comment>
<dbReference type="InterPro" id="IPR029060">
    <property type="entry name" value="PIN-like_dom_sf"/>
</dbReference>
<keyword evidence="12 16" id="KW-0238">DNA-binding</keyword>
<dbReference type="CDD" id="cd09859">
    <property type="entry name" value="PIN_53EXO"/>
    <property type="match status" value="1"/>
</dbReference>
<dbReference type="PROSITE" id="PS00447">
    <property type="entry name" value="DNA_POLYMERASE_A"/>
    <property type="match status" value="1"/>
</dbReference>
<dbReference type="PRINTS" id="PR00868">
    <property type="entry name" value="DNAPOLI"/>
</dbReference>
<dbReference type="HOGENOM" id="CLU_004675_0_0_10"/>
<feature type="domain" description="5'-3' exonuclease" evidence="18">
    <location>
        <begin position="1"/>
        <end position="261"/>
    </location>
</feature>
<dbReference type="GO" id="GO:0008409">
    <property type="term" value="F:5'-3' exonuclease activity"/>
    <property type="evidence" value="ECO:0007669"/>
    <property type="project" value="UniProtKB-UniRule"/>
</dbReference>
<evidence type="ECO:0000256" key="9">
    <source>
        <dbReference type="ARBA" id="ARBA00022801"/>
    </source>
</evidence>
<dbReference type="Gene3D" id="1.10.150.20">
    <property type="entry name" value="5' to 3' exonuclease, C-terminal subdomain"/>
    <property type="match status" value="2"/>
</dbReference>
<accession>B6YQQ9</accession>
<dbReference type="eggNOG" id="COG0258">
    <property type="taxonomic scope" value="Bacteria"/>
</dbReference>
<dbReference type="AlphaFoldDB" id="B6YQQ9"/>
<evidence type="ECO:0000256" key="6">
    <source>
        <dbReference type="ARBA" id="ARBA00022705"/>
    </source>
</evidence>
<dbReference type="InterPro" id="IPR020046">
    <property type="entry name" value="5-3_exonucl_a-hlix_arch_N"/>
</dbReference>
<gene>
    <name evidence="16" type="primary">polA</name>
    <name evidence="20" type="ordered locus">CFPG_268</name>
</gene>
<dbReference type="GO" id="GO:0003887">
    <property type="term" value="F:DNA-directed DNA polymerase activity"/>
    <property type="evidence" value="ECO:0007669"/>
    <property type="project" value="UniProtKB-UniRule"/>
</dbReference>
<keyword evidence="6 16" id="KW-0235">DNA replication</keyword>
<dbReference type="InterPro" id="IPR036397">
    <property type="entry name" value="RNaseH_sf"/>
</dbReference>
<dbReference type="InterPro" id="IPR036279">
    <property type="entry name" value="5-3_exonuclease_C_sf"/>
</dbReference>
<evidence type="ECO:0000256" key="4">
    <source>
        <dbReference type="ARBA" id="ARBA00022679"/>
    </source>
</evidence>
<dbReference type="InterPro" id="IPR002421">
    <property type="entry name" value="5-3_exonuclease"/>
</dbReference>
<evidence type="ECO:0000256" key="3">
    <source>
        <dbReference type="ARBA" id="ARBA00020311"/>
    </source>
</evidence>
<dbReference type="CDD" id="cd09898">
    <property type="entry name" value="H3TH_53EXO"/>
    <property type="match status" value="1"/>
</dbReference>
<evidence type="ECO:0000256" key="13">
    <source>
        <dbReference type="ARBA" id="ARBA00023204"/>
    </source>
</evidence>
<evidence type="ECO:0000256" key="10">
    <source>
        <dbReference type="ARBA" id="ARBA00022839"/>
    </source>
</evidence>
<dbReference type="SMART" id="SM00475">
    <property type="entry name" value="53EXOc"/>
    <property type="match status" value="1"/>
</dbReference>
<keyword evidence="21" id="KW-1185">Reference proteome</keyword>
<dbReference type="GO" id="GO:0006302">
    <property type="term" value="P:double-strand break repair"/>
    <property type="evidence" value="ECO:0007669"/>
    <property type="project" value="TreeGrafter"/>
</dbReference>